<dbReference type="GO" id="GO:0006390">
    <property type="term" value="P:mitochondrial transcription"/>
    <property type="evidence" value="ECO:0007669"/>
    <property type="project" value="TreeGrafter"/>
</dbReference>
<dbReference type="SUPFAM" id="SSF56672">
    <property type="entry name" value="DNA/RNA polymerases"/>
    <property type="match status" value="1"/>
</dbReference>
<evidence type="ECO:0000256" key="1">
    <source>
        <dbReference type="ARBA" id="ARBA00009493"/>
    </source>
</evidence>
<protein>
    <recommendedName>
        <fullName evidence="2">DNA-directed RNA polymerase</fullName>
        <ecNumber evidence="2">2.7.7.6</ecNumber>
    </recommendedName>
</protein>
<dbReference type="PANTHER" id="PTHR10102">
    <property type="entry name" value="DNA-DIRECTED RNA POLYMERASE, MITOCHONDRIAL"/>
    <property type="match status" value="1"/>
</dbReference>
<dbReference type="InterPro" id="IPR043502">
    <property type="entry name" value="DNA/RNA_pol_sf"/>
</dbReference>
<evidence type="ECO:0000256" key="7">
    <source>
        <dbReference type="ARBA" id="ARBA00048552"/>
    </source>
</evidence>
<keyword evidence="4" id="KW-0808">Transferase</keyword>
<dbReference type="PANTHER" id="PTHR10102:SF0">
    <property type="entry name" value="DNA-DIRECTED RNA POLYMERASE, MITOCHONDRIAL"/>
    <property type="match status" value="1"/>
</dbReference>
<keyword evidence="10" id="KW-1185">Reference proteome</keyword>
<evidence type="ECO:0000313" key="10">
    <source>
        <dbReference type="Proteomes" id="UP000023152"/>
    </source>
</evidence>
<dbReference type="EMBL" id="ASPP01009628">
    <property type="protein sequence ID" value="ETO23880.1"/>
    <property type="molecule type" value="Genomic_DNA"/>
</dbReference>
<dbReference type="EC" id="2.7.7.6" evidence="2"/>
<dbReference type="GO" id="GO:0003899">
    <property type="term" value="F:DNA-directed RNA polymerase activity"/>
    <property type="evidence" value="ECO:0007669"/>
    <property type="project" value="UniProtKB-EC"/>
</dbReference>
<dbReference type="InterPro" id="IPR046950">
    <property type="entry name" value="DNA-dir_Rpol_C_phage-type"/>
</dbReference>
<dbReference type="AlphaFoldDB" id="X6NC70"/>
<keyword evidence="3" id="KW-0240">DNA-directed RNA polymerase</keyword>
<dbReference type="Proteomes" id="UP000023152">
    <property type="component" value="Unassembled WGS sequence"/>
</dbReference>
<comment type="similarity">
    <text evidence="1">Belongs to the phage and mitochondrial RNA polymerase family.</text>
</comment>
<keyword evidence="5" id="KW-0548">Nucleotidyltransferase</keyword>
<evidence type="ECO:0000313" key="9">
    <source>
        <dbReference type="EMBL" id="ETO23880.1"/>
    </source>
</evidence>
<dbReference type="Gene3D" id="1.10.150.20">
    <property type="entry name" value="5' to 3' exonuclease, C-terminal subdomain"/>
    <property type="match status" value="1"/>
</dbReference>
<evidence type="ECO:0000256" key="5">
    <source>
        <dbReference type="ARBA" id="ARBA00022695"/>
    </source>
</evidence>
<comment type="caution">
    <text evidence="9">The sequence shown here is derived from an EMBL/GenBank/DDBJ whole genome shotgun (WGS) entry which is preliminary data.</text>
</comment>
<evidence type="ECO:0000256" key="3">
    <source>
        <dbReference type="ARBA" id="ARBA00022478"/>
    </source>
</evidence>
<name>X6NC70_RETFI</name>
<sequence length="296" mass="34091">MLRDERMAAYVNLAPKIERGDVYSEVTKLVKQKVAEDAKNPECPKRELAEKISPLITRKLLKQSVMTSVYGVTEYGVKGQVKRWLMDPTAVNNFEFQKVFPESTEQYLKECAIYLAKHTTNAIGQTNTPAWLSMLWLKDCAKKIAKHGYRVCWMTPLNLPCTQPYADATLQIPTSLQRVTVHTHEGVPNFMKQSSAFPPNFVHSLDSTHCLLTARAMHRHGMEFASIHDSFWAHACNVDKLNELLRDEFIHLHSRPLLQHLYQSFVTRYPELDFAPPPQPSFFDLESVRKSEYFFS</sequence>
<evidence type="ECO:0000259" key="8">
    <source>
        <dbReference type="Pfam" id="PF00940"/>
    </source>
</evidence>
<feature type="domain" description="DNA-directed RNA polymerase C-terminal" evidence="8">
    <location>
        <begin position="1"/>
        <end position="271"/>
    </location>
</feature>
<organism evidence="9 10">
    <name type="scientific">Reticulomyxa filosa</name>
    <dbReference type="NCBI Taxonomy" id="46433"/>
    <lineage>
        <taxon>Eukaryota</taxon>
        <taxon>Sar</taxon>
        <taxon>Rhizaria</taxon>
        <taxon>Retaria</taxon>
        <taxon>Foraminifera</taxon>
        <taxon>Monothalamids</taxon>
        <taxon>Reticulomyxidae</taxon>
        <taxon>Reticulomyxa</taxon>
    </lineage>
</organism>
<dbReference type="InterPro" id="IPR002092">
    <property type="entry name" value="DNA-dir_Rpol_phage-type"/>
</dbReference>
<accession>X6NC70</accession>
<dbReference type="GO" id="GO:0034245">
    <property type="term" value="C:mitochondrial DNA-directed RNA polymerase complex"/>
    <property type="evidence" value="ECO:0007669"/>
    <property type="project" value="TreeGrafter"/>
</dbReference>
<dbReference type="OrthoDB" id="276422at2759"/>
<evidence type="ECO:0000256" key="6">
    <source>
        <dbReference type="ARBA" id="ARBA00023163"/>
    </source>
</evidence>
<dbReference type="OMA" id="ANVEKMN"/>
<evidence type="ECO:0000256" key="2">
    <source>
        <dbReference type="ARBA" id="ARBA00012418"/>
    </source>
</evidence>
<proteinExistence type="inferred from homology"/>
<dbReference type="Pfam" id="PF00940">
    <property type="entry name" value="RNA_pol"/>
    <property type="match status" value="1"/>
</dbReference>
<gene>
    <name evidence="9" type="ORF">RFI_13278</name>
</gene>
<dbReference type="PROSITE" id="PS00489">
    <property type="entry name" value="RNA_POL_PHAGE_2"/>
    <property type="match status" value="1"/>
</dbReference>
<keyword evidence="6" id="KW-0804">Transcription</keyword>
<dbReference type="GO" id="GO:0003677">
    <property type="term" value="F:DNA binding"/>
    <property type="evidence" value="ECO:0007669"/>
    <property type="project" value="InterPro"/>
</dbReference>
<reference evidence="9 10" key="1">
    <citation type="journal article" date="2013" name="Curr. Biol.">
        <title>The Genome of the Foraminiferan Reticulomyxa filosa.</title>
        <authorList>
            <person name="Glockner G."/>
            <person name="Hulsmann N."/>
            <person name="Schleicher M."/>
            <person name="Noegel A.A."/>
            <person name="Eichinger L."/>
            <person name="Gallinger C."/>
            <person name="Pawlowski J."/>
            <person name="Sierra R."/>
            <person name="Euteneuer U."/>
            <person name="Pillet L."/>
            <person name="Moustafa A."/>
            <person name="Platzer M."/>
            <person name="Groth M."/>
            <person name="Szafranski K."/>
            <person name="Schliwa M."/>
        </authorList>
    </citation>
    <scope>NUCLEOTIDE SEQUENCE [LARGE SCALE GENOMIC DNA]</scope>
</reference>
<comment type="catalytic activity">
    <reaction evidence="7">
        <text>RNA(n) + a ribonucleoside 5'-triphosphate = RNA(n+1) + diphosphate</text>
        <dbReference type="Rhea" id="RHEA:21248"/>
        <dbReference type="Rhea" id="RHEA-COMP:14527"/>
        <dbReference type="Rhea" id="RHEA-COMP:17342"/>
        <dbReference type="ChEBI" id="CHEBI:33019"/>
        <dbReference type="ChEBI" id="CHEBI:61557"/>
        <dbReference type="ChEBI" id="CHEBI:140395"/>
        <dbReference type="EC" id="2.7.7.6"/>
    </reaction>
</comment>
<evidence type="ECO:0000256" key="4">
    <source>
        <dbReference type="ARBA" id="ARBA00022679"/>
    </source>
</evidence>